<proteinExistence type="predicted"/>
<sequence length="103" mass="11329">MHCGRKCSLVPTLSRLTNENRTTNPRIRNTCFPAKVSGLEHGGGLLDAEEQDHTFGESWLPNYTSLADILPCGRSKRKTVPSAAVELKVMEPPKTVSANSFME</sequence>
<gene>
    <name evidence="1" type="ORF">SCARR_02345</name>
</gene>
<protein>
    <submittedName>
        <fullName evidence="1">Uncharacterized protein</fullName>
    </submittedName>
</protein>
<reference evidence="1 2" key="1">
    <citation type="submission" date="2019-04" db="EMBL/GenBank/DDBJ databases">
        <authorList>
            <person name="Van Vliet M D."/>
        </authorList>
    </citation>
    <scope>NUCLEOTIDE SEQUENCE [LARGE SCALE GENOMIC DNA]</scope>
    <source>
        <strain evidence="1 2">F21</strain>
    </source>
</reference>
<dbReference type="EMBL" id="CAAHFH010000001">
    <property type="protein sequence ID" value="VGO20284.1"/>
    <property type="molecule type" value="Genomic_DNA"/>
</dbReference>
<evidence type="ECO:0000313" key="1">
    <source>
        <dbReference type="EMBL" id="VGO20284.1"/>
    </source>
</evidence>
<dbReference type="AlphaFoldDB" id="A0A6C2ULU9"/>
<keyword evidence="2" id="KW-1185">Reference proteome</keyword>
<dbReference type="Proteomes" id="UP000346198">
    <property type="component" value="Unassembled WGS sequence"/>
</dbReference>
<organism evidence="1 2">
    <name type="scientific">Pontiella sulfatireligans</name>
    <dbReference type="NCBI Taxonomy" id="2750658"/>
    <lineage>
        <taxon>Bacteria</taxon>
        <taxon>Pseudomonadati</taxon>
        <taxon>Kiritimatiellota</taxon>
        <taxon>Kiritimatiellia</taxon>
        <taxon>Kiritimatiellales</taxon>
        <taxon>Pontiellaceae</taxon>
        <taxon>Pontiella</taxon>
    </lineage>
</organism>
<name>A0A6C2ULU9_9BACT</name>
<evidence type="ECO:0000313" key="2">
    <source>
        <dbReference type="Proteomes" id="UP000346198"/>
    </source>
</evidence>
<accession>A0A6C2ULU9</accession>